<comment type="function">
    <text evidence="1">Specifically methylates the adenine in position 2030 of 23S rRNA.</text>
</comment>
<dbReference type="PANTHER" id="PTHR37426:SF1">
    <property type="entry name" value="RIBOSOMAL RNA LARGE SUBUNIT METHYLTRANSFERASE J"/>
    <property type="match status" value="1"/>
</dbReference>
<dbReference type="Pfam" id="PF04378">
    <property type="entry name" value="RsmJ"/>
    <property type="match status" value="1"/>
</dbReference>
<sequence>MRRPCRRIRRFPFSDGLTMLSYRHAFHAGNHADILKHFVLWLVLDYFGRKDKPYWYIDTHSGAGLYDLGGSEAQKVGEYRHGAARLFAAAEQGALPEELARFAGRLKTILPRPGLYCGSPWLAQAETRESDKLRLFELHPADFLLLDNNMREAGLKRRGILKREDGFKGLLALLPPPTRRAVVLTDPPYEEKQDYARVVQTLKDAKKRFAQGCYLVWYPCLSREESRRLPEQLKKLSPDKYLLAELHVAAPRADGFGMHGSGMFAINPPYLLREQLARNLPALANLLAQDAGACFVLDGAG</sequence>
<feature type="binding site" evidence="1">
    <location>
        <position position="137"/>
    </location>
    <ligand>
        <name>S-adenosyl-L-methionine</name>
        <dbReference type="ChEBI" id="CHEBI:59789"/>
    </ligand>
</feature>
<dbReference type="EC" id="2.1.1.266" evidence="1"/>
<comment type="catalytic activity">
    <reaction evidence="1">
        <text>adenosine(2030) in 23S rRNA + S-adenosyl-L-methionine = N(6)-methyladenosine(2030) in 23S rRNA + S-adenosyl-L-homocysteine + H(+)</text>
        <dbReference type="Rhea" id="RHEA:43736"/>
        <dbReference type="Rhea" id="RHEA-COMP:10668"/>
        <dbReference type="Rhea" id="RHEA-COMP:10669"/>
        <dbReference type="ChEBI" id="CHEBI:15378"/>
        <dbReference type="ChEBI" id="CHEBI:57856"/>
        <dbReference type="ChEBI" id="CHEBI:59789"/>
        <dbReference type="ChEBI" id="CHEBI:74411"/>
        <dbReference type="ChEBI" id="CHEBI:74449"/>
        <dbReference type="EC" id="2.1.1.266"/>
    </reaction>
</comment>
<dbReference type="SUPFAM" id="SSF53335">
    <property type="entry name" value="S-adenosyl-L-methionine-dependent methyltransferases"/>
    <property type="match status" value="1"/>
</dbReference>
<proteinExistence type="inferred from homology"/>
<evidence type="ECO:0000313" key="3">
    <source>
        <dbReference type="Proteomes" id="UP000004105"/>
    </source>
</evidence>
<dbReference type="GO" id="GO:0005829">
    <property type="term" value="C:cytosol"/>
    <property type="evidence" value="ECO:0007669"/>
    <property type="project" value="TreeGrafter"/>
</dbReference>
<dbReference type="PANTHER" id="PTHR37426">
    <property type="entry name" value="RIBOSOMAL RNA LARGE SUBUNIT METHYLTRANSFERASE J"/>
    <property type="match status" value="1"/>
</dbReference>
<keyword evidence="1" id="KW-0808">Transferase</keyword>
<comment type="subunit">
    <text evidence="1">Monomer.</text>
</comment>
<dbReference type="HAMAP" id="MF_00934">
    <property type="entry name" value="23SrRNA_methyltr_J"/>
    <property type="match status" value="1"/>
</dbReference>
<keyword evidence="1" id="KW-0698">rRNA processing</keyword>
<organism evidence="2 3">
    <name type="scientific">Neisseria bacilliformis ATCC BAA-1200</name>
    <dbReference type="NCBI Taxonomy" id="888742"/>
    <lineage>
        <taxon>Bacteria</taxon>
        <taxon>Pseudomonadati</taxon>
        <taxon>Pseudomonadota</taxon>
        <taxon>Betaproteobacteria</taxon>
        <taxon>Neisseriales</taxon>
        <taxon>Neisseriaceae</taxon>
        <taxon>Neisseria</taxon>
    </lineage>
</organism>
<keyword evidence="3" id="KW-1185">Reference proteome</keyword>
<keyword evidence="1" id="KW-0694">RNA-binding</keyword>
<comment type="caution">
    <text evidence="2">The sequence shown here is derived from an EMBL/GenBank/DDBJ whole genome shotgun (WGS) entry which is preliminary data.</text>
</comment>
<accession>F2BFN6</accession>
<dbReference type="EMBL" id="AFAY01000051">
    <property type="protein sequence ID" value="EGF08235.1"/>
    <property type="molecule type" value="Genomic_DNA"/>
</dbReference>
<dbReference type="Proteomes" id="UP000004105">
    <property type="component" value="Unassembled WGS sequence"/>
</dbReference>
<dbReference type="Gene3D" id="3.40.50.150">
    <property type="entry name" value="Vaccinia Virus protein VP39"/>
    <property type="match status" value="1"/>
</dbReference>
<keyword evidence="1" id="KW-0489">Methyltransferase</keyword>
<feature type="binding site" evidence="1">
    <location>
        <begin position="165"/>
        <end position="166"/>
    </location>
    <ligand>
        <name>S-adenosyl-L-methionine</name>
        <dbReference type="ChEBI" id="CHEBI:59789"/>
    </ligand>
</feature>
<dbReference type="GO" id="GO:0036307">
    <property type="term" value="F:23S rRNA (adenine(2030)-N(6))-methyltransferase activity"/>
    <property type="evidence" value="ECO:0007669"/>
    <property type="project" value="UniProtKB-UniRule"/>
</dbReference>
<protein>
    <recommendedName>
        <fullName evidence="1">Ribosomal RNA large subunit methyltransferase J</fullName>
        <ecNumber evidence="1">2.1.1.266</ecNumber>
    </recommendedName>
    <alternativeName>
        <fullName evidence="1">23S rRNA (adenine(2030)-N6)-methyltransferase</fullName>
    </alternativeName>
    <alternativeName>
        <fullName evidence="1">23S rRNA m6A2030 methyltransferase</fullName>
    </alternativeName>
</protein>
<dbReference type="GO" id="GO:0003723">
    <property type="term" value="F:RNA binding"/>
    <property type="evidence" value="ECO:0007669"/>
    <property type="project" value="UniProtKB-UniRule"/>
</dbReference>
<name>F2BFN6_9NEIS</name>
<feature type="binding site" evidence="1">
    <location>
        <position position="37"/>
    </location>
    <ligand>
        <name>S-adenosyl-L-methionine</name>
        <dbReference type="ChEBI" id="CHEBI:59789"/>
    </ligand>
</feature>
<gene>
    <name evidence="2" type="primary">comJ</name>
    <name evidence="1" type="synonym">rlmJ</name>
    <name evidence="2" type="ORF">HMPREF9123_2543</name>
</gene>
<feature type="binding site" evidence="1">
    <location>
        <position position="186"/>
    </location>
    <ligand>
        <name>S-adenosyl-L-methionine</name>
        <dbReference type="ChEBI" id="CHEBI:59789"/>
    </ligand>
</feature>
<feature type="site" description="Interaction with substrate rRNA" evidence="1">
    <location>
        <position position="22"/>
    </location>
</feature>
<dbReference type="GO" id="GO:0070475">
    <property type="term" value="P:rRNA base methylation"/>
    <property type="evidence" value="ECO:0007669"/>
    <property type="project" value="UniProtKB-UniRule"/>
</dbReference>
<evidence type="ECO:0000313" key="2">
    <source>
        <dbReference type="EMBL" id="EGF08235.1"/>
    </source>
</evidence>
<keyword evidence="1" id="KW-0949">S-adenosyl-L-methionine</keyword>
<reference evidence="2 3" key="1">
    <citation type="submission" date="2011-02" db="EMBL/GenBank/DDBJ databases">
        <authorList>
            <person name="Muzny D."/>
            <person name="Qin X."/>
            <person name="Deng J."/>
            <person name="Jiang H."/>
            <person name="Liu Y."/>
            <person name="Qu J."/>
            <person name="Song X.-Z."/>
            <person name="Zhang L."/>
            <person name="Thornton R."/>
            <person name="Coyle M."/>
            <person name="Francisco L."/>
            <person name="Jackson L."/>
            <person name="Javaid M."/>
            <person name="Korchina V."/>
            <person name="Kovar C."/>
            <person name="Mata R."/>
            <person name="Mathew T."/>
            <person name="Ngo R."/>
            <person name="Nguyen L."/>
            <person name="Nguyen N."/>
            <person name="Okwuonu G."/>
            <person name="Ongeri F."/>
            <person name="Pham C."/>
            <person name="Simmons D."/>
            <person name="Wilczek-Boney K."/>
            <person name="Hale W."/>
            <person name="Jakkamsetti A."/>
            <person name="Pham P."/>
            <person name="Ruth R."/>
            <person name="San Lucas F."/>
            <person name="Warren J."/>
            <person name="Zhang J."/>
            <person name="Zhao Z."/>
            <person name="Zhou C."/>
            <person name="Zhu D."/>
            <person name="Lee S."/>
            <person name="Bess C."/>
            <person name="Blankenburg K."/>
            <person name="Forbes L."/>
            <person name="Fu Q."/>
            <person name="Gubbala S."/>
            <person name="Hirani K."/>
            <person name="Jayaseelan J.C."/>
            <person name="Lara F."/>
            <person name="Munidasa M."/>
            <person name="Palculict T."/>
            <person name="Patil S."/>
            <person name="Pu L.-L."/>
            <person name="Saada N."/>
            <person name="Tang L."/>
            <person name="Weissenberger G."/>
            <person name="Zhu Y."/>
            <person name="Hemphill L."/>
            <person name="Shang Y."/>
            <person name="Youmans B."/>
            <person name="Ayvaz T."/>
            <person name="Ross M."/>
            <person name="Santibanez J."/>
            <person name="Aqrawi P."/>
            <person name="Gross S."/>
            <person name="Joshi V."/>
            <person name="Fowler G."/>
            <person name="Nazareth L."/>
            <person name="Reid J."/>
            <person name="Worley K."/>
            <person name="Petrosino J."/>
            <person name="Highlander S."/>
            <person name="Gibbs R."/>
        </authorList>
    </citation>
    <scope>NUCLEOTIDE SEQUENCE [LARGE SCALE GENOMIC DNA]</scope>
    <source>
        <strain evidence="2 3">ATCC BAA-1200</strain>
    </source>
</reference>
<dbReference type="InterPro" id="IPR007473">
    <property type="entry name" value="RlmJ"/>
</dbReference>
<feature type="binding site" evidence="1">
    <location>
        <position position="119"/>
    </location>
    <ligand>
        <name>S-adenosyl-L-methionine</name>
        <dbReference type="ChEBI" id="CHEBI:59789"/>
    </ligand>
</feature>
<feature type="binding site" evidence="1">
    <location>
        <position position="60"/>
    </location>
    <ligand>
        <name>S-adenosyl-L-methionine</name>
        <dbReference type="ChEBI" id="CHEBI:59789"/>
    </ligand>
</feature>
<dbReference type="AlphaFoldDB" id="F2BFN6"/>
<evidence type="ECO:0000256" key="1">
    <source>
        <dbReference type="HAMAP-Rule" id="MF_00934"/>
    </source>
</evidence>
<dbReference type="InterPro" id="IPR029063">
    <property type="entry name" value="SAM-dependent_MTases_sf"/>
</dbReference>
<dbReference type="HOGENOM" id="CLU_061769_1_0_4"/>
<comment type="similarity">
    <text evidence="1">Belongs to the RlmJ family.</text>
</comment>
<feature type="active site" description="Proton acceptor" evidence="1">
    <location>
        <position position="186"/>
    </location>
</feature>